<evidence type="ECO:0000313" key="2">
    <source>
        <dbReference type="Proteomes" id="UP001161247"/>
    </source>
</evidence>
<protein>
    <submittedName>
        <fullName evidence="1">OLC1v1018979C1</fullName>
    </submittedName>
</protein>
<sequence length="230" mass="25539">MPDHEQIFTYEHVPSYCSKCCKIGHKLSDCRVGKSLPLVNEVAKEHDRIPKKKGFKLQQSKVTWGSKAKKAIPELDVEILQTQPLIIRAVGPPVKELQPRVLLTLDAQTLEQSNKVQGDFVPLPQSGSHVDETGNATADHLPTTETIPDMETSNHFAVLEDESHEVVDDEGDEKVEDVYVEDPLPQHKIQNAPVLDDTARDVNLLGSTSPLDVGTYLDDDMLGIDTEQMI</sequence>
<reference evidence="1" key="1">
    <citation type="submission" date="2023-03" db="EMBL/GenBank/DDBJ databases">
        <authorList>
            <person name="Julca I."/>
        </authorList>
    </citation>
    <scope>NUCLEOTIDE SEQUENCE</scope>
</reference>
<organism evidence="1 2">
    <name type="scientific">Oldenlandia corymbosa var. corymbosa</name>
    <dbReference type="NCBI Taxonomy" id="529605"/>
    <lineage>
        <taxon>Eukaryota</taxon>
        <taxon>Viridiplantae</taxon>
        <taxon>Streptophyta</taxon>
        <taxon>Embryophyta</taxon>
        <taxon>Tracheophyta</taxon>
        <taxon>Spermatophyta</taxon>
        <taxon>Magnoliopsida</taxon>
        <taxon>eudicotyledons</taxon>
        <taxon>Gunneridae</taxon>
        <taxon>Pentapetalae</taxon>
        <taxon>asterids</taxon>
        <taxon>lamiids</taxon>
        <taxon>Gentianales</taxon>
        <taxon>Rubiaceae</taxon>
        <taxon>Rubioideae</taxon>
        <taxon>Spermacoceae</taxon>
        <taxon>Hedyotis-Oldenlandia complex</taxon>
        <taxon>Oldenlandia</taxon>
    </lineage>
</organism>
<gene>
    <name evidence="1" type="ORF">OLC1_LOCUS23619</name>
</gene>
<dbReference type="AlphaFoldDB" id="A0AAV1ED14"/>
<evidence type="ECO:0000313" key="1">
    <source>
        <dbReference type="EMBL" id="CAI9117574.1"/>
    </source>
</evidence>
<dbReference type="Proteomes" id="UP001161247">
    <property type="component" value="Chromosome 9"/>
</dbReference>
<accession>A0AAV1ED14</accession>
<proteinExistence type="predicted"/>
<keyword evidence="2" id="KW-1185">Reference proteome</keyword>
<dbReference type="EMBL" id="OX459126">
    <property type="protein sequence ID" value="CAI9117574.1"/>
    <property type="molecule type" value="Genomic_DNA"/>
</dbReference>
<name>A0AAV1ED14_OLDCO</name>